<dbReference type="AlphaFoldDB" id="X0ZHH6"/>
<evidence type="ECO:0000313" key="2">
    <source>
        <dbReference type="EMBL" id="GAG69040.1"/>
    </source>
</evidence>
<protein>
    <submittedName>
        <fullName evidence="2">Uncharacterized protein</fullName>
    </submittedName>
</protein>
<name>X0ZHH6_9ZZZZ</name>
<accession>X0ZHH6</accession>
<keyword evidence="1" id="KW-0812">Transmembrane</keyword>
<gene>
    <name evidence="2" type="ORF">S01H4_18329</name>
</gene>
<comment type="caution">
    <text evidence="2">The sequence shown here is derived from an EMBL/GenBank/DDBJ whole genome shotgun (WGS) entry which is preliminary data.</text>
</comment>
<proteinExistence type="predicted"/>
<keyword evidence="1" id="KW-1133">Transmembrane helix</keyword>
<evidence type="ECO:0000256" key="1">
    <source>
        <dbReference type="SAM" id="Phobius"/>
    </source>
</evidence>
<feature type="transmembrane region" description="Helical" evidence="1">
    <location>
        <begin position="28"/>
        <end position="46"/>
    </location>
</feature>
<organism evidence="2">
    <name type="scientific">marine sediment metagenome</name>
    <dbReference type="NCBI Taxonomy" id="412755"/>
    <lineage>
        <taxon>unclassified sequences</taxon>
        <taxon>metagenomes</taxon>
        <taxon>ecological metagenomes</taxon>
    </lineage>
</organism>
<sequence length="70" mass="8110">MAAVKKIIKERLKKNSPLPFSDSGIKEISTSIIIMSFWYCFLICFVKTSIKTAMPATTIIVFRMFIKRFE</sequence>
<dbReference type="EMBL" id="BART01008117">
    <property type="protein sequence ID" value="GAG69040.1"/>
    <property type="molecule type" value="Genomic_DNA"/>
</dbReference>
<keyword evidence="1" id="KW-0472">Membrane</keyword>
<reference evidence="2" key="1">
    <citation type="journal article" date="2014" name="Front. Microbiol.">
        <title>High frequency of phylogenetically diverse reductive dehalogenase-homologous genes in deep subseafloor sedimentary metagenomes.</title>
        <authorList>
            <person name="Kawai M."/>
            <person name="Futagami T."/>
            <person name="Toyoda A."/>
            <person name="Takaki Y."/>
            <person name="Nishi S."/>
            <person name="Hori S."/>
            <person name="Arai W."/>
            <person name="Tsubouchi T."/>
            <person name="Morono Y."/>
            <person name="Uchiyama I."/>
            <person name="Ito T."/>
            <person name="Fujiyama A."/>
            <person name="Inagaki F."/>
            <person name="Takami H."/>
        </authorList>
    </citation>
    <scope>NUCLEOTIDE SEQUENCE</scope>
    <source>
        <strain evidence="2">Expedition CK06-06</strain>
    </source>
</reference>